<name>A0A8C3GXS5_CORMO</name>
<reference evidence="2" key="2">
    <citation type="submission" date="2025-08" db="UniProtKB">
        <authorList>
            <consortium name="Ensembl"/>
        </authorList>
    </citation>
    <scope>IDENTIFICATION</scope>
</reference>
<feature type="compositionally biased region" description="Basic residues" evidence="1">
    <location>
        <begin position="258"/>
        <end position="271"/>
    </location>
</feature>
<dbReference type="Proteomes" id="UP000694553">
    <property type="component" value="Unassembled WGS sequence"/>
</dbReference>
<accession>A0A8U7MWI8</accession>
<dbReference type="InterPro" id="IPR019324">
    <property type="entry name" value="MPP6"/>
</dbReference>
<feature type="region of interest" description="Disordered" evidence="1">
    <location>
        <begin position="48"/>
        <end position="71"/>
    </location>
</feature>
<reference evidence="2" key="3">
    <citation type="submission" date="2025-09" db="UniProtKB">
        <authorList>
            <consortium name="Ensembl"/>
        </authorList>
    </citation>
    <scope>IDENTIFICATION</scope>
</reference>
<dbReference type="Pfam" id="PF10175">
    <property type="entry name" value="MPP6"/>
    <property type="match status" value="1"/>
</dbReference>
<gene>
    <name evidence="2" type="primary">MPHOSPH6</name>
</gene>
<proteinExistence type="predicted"/>
<evidence type="ECO:0000313" key="2">
    <source>
        <dbReference type="Ensembl" id="ENSCMUP00000012373.2"/>
    </source>
</evidence>
<dbReference type="OMA" id="GSMKKKF"/>
<dbReference type="AlphaFoldDB" id="A0A8C3GXS5"/>
<sequence>MGKACHAPLQIYHFIPRRIYVLLTRPISLRPHNRSYFNRWFCITGASPGPGGSRGRGQGAVPEAAPGRRVEPRRRLPPLLPRRARLRRYASAGIRRGLRAAMAGEVKTKLSKNLLRMKFMQRGLDSQTKKQLEEEEKKIISEEHWYLDVPDLKEKESCIIEERSFLRCEDLVYGRMSFKGFNPEIEKLMVQMNSKCKEEEIEEDDKMEADVSDEEMARRYETLVGTIGKKFLRKRDQRVLKDDDEEDEVEEGNSNTRSTKRAKKMFLKPQD</sequence>
<feature type="compositionally biased region" description="Gly residues" evidence="1">
    <location>
        <begin position="48"/>
        <end position="58"/>
    </location>
</feature>
<evidence type="ECO:0000313" key="3">
    <source>
        <dbReference type="Proteomes" id="UP000694553"/>
    </source>
</evidence>
<evidence type="ECO:0000256" key="1">
    <source>
        <dbReference type="SAM" id="MobiDB-lite"/>
    </source>
</evidence>
<protein>
    <submittedName>
        <fullName evidence="2">M-phase phosphoprotein 6</fullName>
    </submittedName>
</protein>
<keyword evidence="3" id="KW-1185">Reference proteome</keyword>
<dbReference type="GO" id="GO:0000460">
    <property type="term" value="P:maturation of 5.8S rRNA"/>
    <property type="evidence" value="ECO:0007669"/>
    <property type="project" value="TreeGrafter"/>
</dbReference>
<reference evidence="3" key="1">
    <citation type="submission" date="2019-10" db="EMBL/GenBank/DDBJ databases">
        <title>Corvus moneduloides (New Caledonian crow) genome, bCorMon1, primary haplotype.</title>
        <authorList>
            <person name="Rutz C."/>
            <person name="Fungtammasan C."/>
            <person name="Mountcastle J."/>
            <person name="Formenti G."/>
            <person name="Chow W."/>
            <person name="Howe K."/>
            <person name="Steele M.P."/>
            <person name="Fernandes J."/>
            <person name="Gilbert M.T.P."/>
            <person name="Fedrigo O."/>
            <person name="Jarvis E.D."/>
            <person name="Gemmell N."/>
        </authorList>
    </citation>
    <scope>NUCLEOTIDE SEQUENCE [LARGE SCALE GENOMIC DNA]</scope>
</reference>
<organism evidence="2 3">
    <name type="scientific">Corvus moneduloides</name>
    <name type="common">New Caledonian crow</name>
    <dbReference type="NCBI Taxonomy" id="1196302"/>
    <lineage>
        <taxon>Eukaryota</taxon>
        <taxon>Metazoa</taxon>
        <taxon>Chordata</taxon>
        <taxon>Craniata</taxon>
        <taxon>Vertebrata</taxon>
        <taxon>Euteleostomi</taxon>
        <taxon>Archelosauria</taxon>
        <taxon>Archosauria</taxon>
        <taxon>Dinosauria</taxon>
        <taxon>Saurischia</taxon>
        <taxon>Theropoda</taxon>
        <taxon>Coelurosauria</taxon>
        <taxon>Aves</taxon>
        <taxon>Neognathae</taxon>
        <taxon>Neoaves</taxon>
        <taxon>Telluraves</taxon>
        <taxon>Australaves</taxon>
        <taxon>Passeriformes</taxon>
        <taxon>Corvoidea</taxon>
        <taxon>Corvidae</taxon>
        <taxon>Corvus</taxon>
    </lineage>
</organism>
<dbReference type="PANTHER" id="PTHR13582:SF0">
    <property type="entry name" value="M-PHASE PHOSPHOPROTEIN 6"/>
    <property type="match status" value="1"/>
</dbReference>
<dbReference type="Ensembl" id="ENSCMUT00000013298.2">
    <property type="protein sequence ID" value="ENSCMUP00000012373.2"/>
    <property type="gene ID" value="ENSCMUG00000007798.2"/>
</dbReference>
<dbReference type="PANTHER" id="PTHR13582">
    <property type="entry name" value="M-PHASE PHOSPHOPROTEIN 6"/>
    <property type="match status" value="1"/>
</dbReference>
<accession>A0A8C3GXS5</accession>
<feature type="compositionally biased region" description="Acidic residues" evidence="1">
    <location>
        <begin position="242"/>
        <end position="251"/>
    </location>
</feature>
<feature type="region of interest" description="Disordered" evidence="1">
    <location>
        <begin position="242"/>
        <end position="271"/>
    </location>
</feature>